<reference evidence="1 2" key="1">
    <citation type="submission" date="2019-03" db="EMBL/GenBank/DDBJ databases">
        <title>Draft genome of Brevundimonas sp. a heavy metal resistant soil bacteria.</title>
        <authorList>
            <person name="Soto J."/>
        </authorList>
    </citation>
    <scope>NUCLEOTIDE SEQUENCE [LARGE SCALE GENOMIC DNA]</scope>
    <source>
        <strain evidence="1 2">B-10</strain>
    </source>
</reference>
<proteinExistence type="predicted"/>
<dbReference type="InterPro" id="IPR044000">
    <property type="entry name" value="Phage_tube_2"/>
</dbReference>
<dbReference type="RefSeq" id="WP_135193814.1">
    <property type="nucleotide sequence ID" value="NZ_SPVH01000002.1"/>
</dbReference>
<name>A0A4Y9S382_9CAUL</name>
<dbReference type="Pfam" id="PF18906">
    <property type="entry name" value="Phage_tube_2"/>
    <property type="match status" value="2"/>
</dbReference>
<organism evidence="1 2">
    <name type="scientific">Brevundimonas intermedia</name>
    <dbReference type="NCBI Taxonomy" id="74315"/>
    <lineage>
        <taxon>Bacteria</taxon>
        <taxon>Pseudomonadati</taxon>
        <taxon>Pseudomonadota</taxon>
        <taxon>Alphaproteobacteria</taxon>
        <taxon>Caulobacterales</taxon>
        <taxon>Caulobacteraceae</taxon>
        <taxon>Brevundimonas</taxon>
    </lineage>
</organism>
<evidence type="ECO:0000313" key="2">
    <source>
        <dbReference type="Proteomes" id="UP000298216"/>
    </source>
</evidence>
<sequence>MAGGRARGANGRLLLGMEASYGALLSVLTWFQTPFVSANLGDEQGLVESDVLGFGRMPQEPGRDAVNNAGDVVVPLCARNIGLWYTLLFGAPSTVAGVAASGDLTFSAQPANNATITVGGQLFTFTTGTVGANQIKIGPTLKATIANAVRALNASAVPGVAAASYWGDDAVQKIYVLHDAVGVGGNSFALAASAAAVTVSGATLAGGSATGGYRHTWKVDATSLTTPSATAEVGMPEVPSYTQNYGLKANTYGVPLQRSGNLNATIGAIAQGETPVAASTIKADPSVLVMRKFSAFSGTARRNGMPFGPSLVSGQFNYSNGADPVPTVGRGDGRIGGVDEGMAGVTGSVGIRYDSTEMQTQAENGEACELAFSWAIPGTTFALRHVAHAVYLPKAKRPITGPGAIQADYNWQGAQDPVTGRLVTFVLDNDVEEYVVPDAA</sequence>
<accession>A0A4Y9S382</accession>
<dbReference type="OrthoDB" id="1680496at2"/>
<protein>
    <submittedName>
        <fullName evidence="1">Uncharacterized protein</fullName>
    </submittedName>
</protein>
<keyword evidence="2" id="KW-1185">Reference proteome</keyword>
<gene>
    <name evidence="1" type="ORF">EGY25_04345</name>
</gene>
<dbReference type="AlphaFoldDB" id="A0A4Y9S382"/>
<dbReference type="EMBL" id="SPVH01000002">
    <property type="protein sequence ID" value="TFW14429.1"/>
    <property type="molecule type" value="Genomic_DNA"/>
</dbReference>
<comment type="caution">
    <text evidence="1">The sequence shown here is derived from an EMBL/GenBank/DDBJ whole genome shotgun (WGS) entry which is preliminary data.</text>
</comment>
<evidence type="ECO:0000313" key="1">
    <source>
        <dbReference type="EMBL" id="TFW14429.1"/>
    </source>
</evidence>
<dbReference type="Proteomes" id="UP000298216">
    <property type="component" value="Unassembled WGS sequence"/>
</dbReference>